<reference evidence="1" key="1">
    <citation type="submission" date="2024-07" db="EMBL/GenBank/DDBJ databases">
        <authorList>
            <person name="Yu S.T."/>
        </authorList>
    </citation>
    <scope>NUCLEOTIDE SEQUENCE</scope>
    <source>
        <strain evidence="1">R11</strain>
    </source>
</reference>
<protein>
    <submittedName>
        <fullName evidence="1">Uncharacterized protein</fullName>
    </submittedName>
</protein>
<evidence type="ECO:0000313" key="1">
    <source>
        <dbReference type="EMBL" id="XDQ15835.1"/>
    </source>
</evidence>
<name>A0AB39NBL0_9ACTN</name>
<dbReference type="EMBL" id="CP163432">
    <property type="protein sequence ID" value="XDQ15835.1"/>
    <property type="molecule type" value="Genomic_DNA"/>
</dbReference>
<dbReference type="RefSeq" id="WP_369275763.1">
    <property type="nucleotide sequence ID" value="NZ_CP163432.1"/>
</dbReference>
<proteinExistence type="predicted"/>
<gene>
    <name evidence="1" type="ORF">AB5J55_42650</name>
</gene>
<sequence length="44" mass="4596">MKLRTVAEAVTATASGQPMPAELQEHLAAAVQAWQTGHRRGPAG</sequence>
<accession>A0AB39NBL0</accession>
<dbReference type="AlphaFoldDB" id="A0AB39NBL0"/>
<organism evidence="1">
    <name type="scientific">Streptomyces sp. R11</name>
    <dbReference type="NCBI Taxonomy" id="3238625"/>
    <lineage>
        <taxon>Bacteria</taxon>
        <taxon>Bacillati</taxon>
        <taxon>Actinomycetota</taxon>
        <taxon>Actinomycetes</taxon>
        <taxon>Kitasatosporales</taxon>
        <taxon>Streptomycetaceae</taxon>
        <taxon>Streptomyces</taxon>
    </lineage>
</organism>